<evidence type="ECO:0000256" key="3">
    <source>
        <dbReference type="ARBA" id="ARBA00022723"/>
    </source>
</evidence>
<dbReference type="InterPro" id="IPR000917">
    <property type="entry name" value="Sulfatase_N"/>
</dbReference>
<keyword evidence="6" id="KW-0106">Calcium</keyword>
<protein>
    <submittedName>
        <fullName evidence="8">Sulfatase-like hydrolase/transferase</fullName>
    </submittedName>
</protein>
<evidence type="ECO:0000313" key="9">
    <source>
        <dbReference type="Proteomes" id="UP000641588"/>
    </source>
</evidence>
<evidence type="ECO:0000256" key="4">
    <source>
        <dbReference type="ARBA" id="ARBA00022729"/>
    </source>
</evidence>
<keyword evidence="5 8" id="KW-0378">Hydrolase</keyword>
<proteinExistence type="inferred from homology"/>
<dbReference type="InterPro" id="IPR017850">
    <property type="entry name" value="Alkaline_phosphatase_core_sf"/>
</dbReference>
<evidence type="ECO:0000256" key="6">
    <source>
        <dbReference type="ARBA" id="ARBA00022837"/>
    </source>
</evidence>
<evidence type="ECO:0000259" key="7">
    <source>
        <dbReference type="Pfam" id="PF00884"/>
    </source>
</evidence>
<evidence type="ECO:0000256" key="5">
    <source>
        <dbReference type="ARBA" id="ARBA00022801"/>
    </source>
</evidence>
<dbReference type="GO" id="GO:0046872">
    <property type="term" value="F:metal ion binding"/>
    <property type="evidence" value="ECO:0007669"/>
    <property type="project" value="UniProtKB-KW"/>
</dbReference>
<dbReference type="GO" id="GO:0004065">
    <property type="term" value="F:arylsulfatase activity"/>
    <property type="evidence" value="ECO:0007669"/>
    <property type="project" value="TreeGrafter"/>
</dbReference>
<dbReference type="AlphaFoldDB" id="A0A972K2Q0"/>
<keyword evidence="4" id="KW-0732">Signal</keyword>
<dbReference type="SUPFAM" id="SSF53649">
    <property type="entry name" value="Alkaline phosphatase-like"/>
    <property type="match status" value="2"/>
</dbReference>
<evidence type="ECO:0000313" key="8">
    <source>
        <dbReference type="EMBL" id="NOU94087.1"/>
    </source>
</evidence>
<organism evidence="8 9">
    <name type="scientific">Paenibacillus foliorum</name>
    <dbReference type="NCBI Taxonomy" id="2654974"/>
    <lineage>
        <taxon>Bacteria</taxon>
        <taxon>Bacillati</taxon>
        <taxon>Bacillota</taxon>
        <taxon>Bacilli</taxon>
        <taxon>Bacillales</taxon>
        <taxon>Paenibacillaceae</taxon>
        <taxon>Paenibacillus</taxon>
    </lineage>
</organism>
<dbReference type="Gene3D" id="3.40.720.10">
    <property type="entry name" value="Alkaline Phosphatase, subunit A"/>
    <property type="match status" value="1"/>
</dbReference>
<sequence length="141" mass="15896">MVEHCKPNIVFLLIDDLGWKDVGFMGSTYYETPRMDQLAGQGMVFNSAYANPNCSPTRASLMTGLYTPRHGVYTVASPERGAAHLRKLELYDLETDMGEKHNLVEELPEQTEELYQLMLNWREAVQAPVPVELNPAYGAKC</sequence>
<comment type="cofactor">
    <cofactor evidence="1">
        <name>Ca(2+)</name>
        <dbReference type="ChEBI" id="CHEBI:29108"/>
    </cofactor>
</comment>
<evidence type="ECO:0000256" key="1">
    <source>
        <dbReference type="ARBA" id="ARBA00001913"/>
    </source>
</evidence>
<evidence type="ECO:0000256" key="2">
    <source>
        <dbReference type="ARBA" id="ARBA00008779"/>
    </source>
</evidence>
<keyword evidence="3" id="KW-0479">Metal-binding</keyword>
<feature type="domain" description="Sulfatase N-terminal" evidence="7">
    <location>
        <begin position="7"/>
        <end position="78"/>
    </location>
</feature>
<accession>A0A972K2Q0</accession>
<dbReference type="Gene3D" id="3.30.1120.10">
    <property type="match status" value="1"/>
</dbReference>
<gene>
    <name evidence="8" type="ORF">GC093_12790</name>
</gene>
<dbReference type="Pfam" id="PF00884">
    <property type="entry name" value="Sulfatase"/>
    <property type="match status" value="1"/>
</dbReference>
<dbReference type="InterPro" id="IPR050738">
    <property type="entry name" value="Sulfatase"/>
</dbReference>
<dbReference type="EMBL" id="WHOD01000052">
    <property type="protein sequence ID" value="NOU94087.1"/>
    <property type="molecule type" value="Genomic_DNA"/>
</dbReference>
<keyword evidence="9" id="KW-1185">Reference proteome</keyword>
<comment type="similarity">
    <text evidence="2">Belongs to the sulfatase family.</text>
</comment>
<comment type="caution">
    <text evidence="8">The sequence shown here is derived from an EMBL/GenBank/DDBJ whole genome shotgun (WGS) entry which is preliminary data.</text>
</comment>
<name>A0A972K2Q0_9BACL</name>
<dbReference type="Proteomes" id="UP000641588">
    <property type="component" value="Unassembled WGS sequence"/>
</dbReference>
<dbReference type="PANTHER" id="PTHR42693">
    <property type="entry name" value="ARYLSULFATASE FAMILY MEMBER"/>
    <property type="match status" value="1"/>
</dbReference>
<dbReference type="PANTHER" id="PTHR42693:SF42">
    <property type="entry name" value="ARYLSULFATASE G"/>
    <property type="match status" value="1"/>
</dbReference>
<reference evidence="8" key="1">
    <citation type="submission" date="2019-10" db="EMBL/GenBank/DDBJ databases">
        <title>Description of Paenibacillus glebae sp. nov.</title>
        <authorList>
            <person name="Carlier A."/>
            <person name="Qi S."/>
        </authorList>
    </citation>
    <scope>NUCLEOTIDE SEQUENCE</scope>
    <source>
        <strain evidence="8">LMG 31456</strain>
    </source>
</reference>